<dbReference type="Pfam" id="PF13466">
    <property type="entry name" value="STAS_2"/>
    <property type="match status" value="1"/>
</dbReference>
<dbReference type="RefSeq" id="WP_204132828.1">
    <property type="nucleotide sequence ID" value="NZ_JAFDVD010000024.1"/>
</dbReference>
<accession>A0ABS2CR49</accession>
<keyword evidence="3" id="KW-1185">Reference proteome</keyword>
<evidence type="ECO:0000259" key="1">
    <source>
        <dbReference type="Pfam" id="PF13466"/>
    </source>
</evidence>
<dbReference type="Proteomes" id="UP001430172">
    <property type="component" value="Unassembled WGS sequence"/>
</dbReference>
<feature type="domain" description="MlaB-like STAS" evidence="1">
    <location>
        <begin position="16"/>
        <end position="94"/>
    </location>
</feature>
<dbReference type="InterPro" id="IPR036513">
    <property type="entry name" value="STAS_dom_sf"/>
</dbReference>
<proteinExistence type="predicted"/>
<sequence length="103" mass="10847">MTTPPPPDDREDALTLALDGVSGADDRRRVRAGVAAGVVSGRPVRVDLSGLDRLSSRTVATILWARRSCALRNLGFSVVGDHGMTRRVLRGSGLGGDEPGAPW</sequence>
<reference evidence="2" key="1">
    <citation type="submission" date="2021-02" db="EMBL/GenBank/DDBJ databases">
        <title>Phycicoccus sp. MQZ13P-5T, whole genome shotgun sequence.</title>
        <authorList>
            <person name="Tuo L."/>
        </authorList>
    </citation>
    <scope>NUCLEOTIDE SEQUENCE</scope>
    <source>
        <strain evidence="2">MQZ13P-5</strain>
    </source>
</reference>
<organism evidence="2 3">
    <name type="scientific">Phycicoccus sonneratiae</name>
    <dbReference type="NCBI Taxonomy" id="2807628"/>
    <lineage>
        <taxon>Bacteria</taxon>
        <taxon>Bacillati</taxon>
        <taxon>Actinomycetota</taxon>
        <taxon>Actinomycetes</taxon>
        <taxon>Micrococcales</taxon>
        <taxon>Intrasporangiaceae</taxon>
        <taxon>Phycicoccus</taxon>
    </lineage>
</organism>
<dbReference type="SUPFAM" id="SSF52091">
    <property type="entry name" value="SpoIIaa-like"/>
    <property type="match status" value="1"/>
</dbReference>
<evidence type="ECO:0000313" key="2">
    <source>
        <dbReference type="EMBL" id="MBM6402364.1"/>
    </source>
</evidence>
<gene>
    <name evidence="2" type="ORF">JQN70_18375</name>
</gene>
<dbReference type="InterPro" id="IPR058548">
    <property type="entry name" value="MlaB-like_STAS"/>
</dbReference>
<evidence type="ECO:0000313" key="3">
    <source>
        <dbReference type="Proteomes" id="UP001430172"/>
    </source>
</evidence>
<dbReference type="EMBL" id="JAFDVD010000024">
    <property type="protein sequence ID" value="MBM6402364.1"/>
    <property type="molecule type" value="Genomic_DNA"/>
</dbReference>
<name>A0ABS2CR49_9MICO</name>
<comment type="caution">
    <text evidence="2">The sequence shown here is derived from an EMBL/GenBank/DDBJ whole genome shotgun (WGS) entry which is preliminary data.</text>
</comment>
<protein>
    <submittedName>
        <fullName evidence="2">STAS domain-containing protein</fullName>
    </submittedName>
</protein>
<dbReference type="Gene3D" id="3.30.750.24">
    <property type="entry name" value="STAS domain"/>
    <property type="match status" value="1"/>
</dbReference>